<feature type="transmembrane region" description="Helical" evidence="6">
    <location>
        <begin position="355"/>
        <end position="377"/>
    </location>
</feature>
<proteinExistence type="predicted"/>
<evidence type="ECO:0000256" key="2">
    <source>
        <dbReference type="ARBA" id="ARBA00022475"/>
    </source>
</evidence>
<dbReference type="Proteomes" id="UP000277582">
    <property type="component" value="Unassembled WGS sequence"/>
</dbReference>
<feature type="transmembrane region" description="Helical" evidence="6">
    <location>
        <begin position="330"/>
        <end position="349"/>
    </location>
</feature>
<comment type="caution">
    <text evidence="7">The sequence shown here is derived from an EMBL/GenBank/DDBJ whole genome shotgun (WGS) entry which is preliminary data.</text>
</comment>
<evidence type="ECO:0000256" key="5">
    <source>
        <dbReference type="ARBA" id="ARBA00023136"/>
    </source>
</evidence>
<accession>A0A429GY10</accession>
<reference evidence="7 8" key="1">
    <citation type="submission" date="2018-10" db="EMBL/GenBank/DDBJ databases">
        <title>Co-occurring genomic capacity for anaerobic methane metabolism and dissimilatory sulfite reduction discovered in the Korarchaeota.</title>
        <authorList>
            <person name="Mckay L.J."/>
            <person name="Dlakic M."/>
            <person name="Fields M.W."/>
            <person name="Delmont T.O."/>
            <person name="Eren A.M."/>
            <person name="Jay Z.J."/>
            <person name="Klingelsmith K.B."/>
            <person name="Rusch D.B."/>
            <person name="Inskeep W.P."/>
        </authorList>
    </citation>
    <scope>NUCLEOTIDE SEQUENCE [LARGE SCALE GENOMIC DNA]</scope>
    <source>
        <strain evidence="7 8">MDKW</strain>
    </source>
</reference>
<feature type="transmembrane region" description="Helical" evidence="6">
    <location>
        <begin position="199"/>
        <end position="225"/>
    </location>
</feature>
<dbReference type="EMBL" id="RCOS01000014">
    <property type="protein sequence ID" value="RSN78660.1"/>
    <property type="molecule type" value="Genomic_DNA"/>
</dbReference>
<dbReference type="InterPro" id="IPR002797">
    <property type="entry name" value="Polysacc_synth"/>
</dbReference>
<protein>
    <recommendedName>
        <fullName evidence="9">Polysaccharide biosynthesis protein C-terminal domain-containing protein</fullName>
    </recommendedName>
</protein>
<keyword evidence="5 6" id="KW-0472">Membrane</keyword>
<dbReference type="InterPro" id="IPR050833">
    <property type="entry name" value="Poly_Biosynth_Transport"/>
</dbReference>
<organism evidence="7 8">
    <name type="scientific">Candidatus Methanodesulfokora washburnensis</name>
    <dbReference type="NCBI Taxonomy" id="2478471"/>
    <lineage>
        <taxon>Archaea</taxon>
        <taxon>Thermoproteota</taxon>
        <taxon>Candidatus Korarchaeia</taxon>
        <taxon>Candidatus Korarchaeia incertae sedis</taxon>
        <taxon>Candidatus Methanodesulfokora</taxon>
    </lineage>
</organism>
<dbReference type="Pfam" id="PF01943">
    <property type="entry name" value="Polysacc_synt"/>
    <property type="match status" value="1"/>
</dbReference>
<evidence type="ECO:0000313" key="8">
    <source>
        <dbReference type="Proteomes" id="UP000277582"/>
    </source>
</evidence>
<comment type="subcellular location">
    <subcellularLocation>
        <location evidence="1">Cell membrane</location>
        <topology evidence="1">Multi-pass membrane protein</topology>
    </subcellularLocation>
</comment>
<name>A0A429GY10_9CREN</name>
<dbReference type="RefSeq" id="WP_125670111.1">
    <property type="nucleotide sequence ID" value="NZ_RCOS01000014.1"/>
</dbReference>
<evidence type="ECO:0000256" key="6">
    <source>
        <dbReference type="SAM" id="Phobius"/>
    </source>
</evidence>
<feature type="transmembrane region" description="Helical" evidence="6">
    <location>
        <begin position="51"/>
        <end position="72"/>
    </location>
</feature>
<feature type="transmembrane region" description="Helical" evidence="6">
    <location>
        <begin position="84"/>
        <end position="102"/>
    </location>
</feature>
<feature type="transmembrane region" description="Helical" evidence="6">
    <location>
        <begin position="265"/>
        <end position="287"/>
    </location>
</feature>
<evidence type="ECO:0000313" key="7">
    <source>
        <dbReference type="EMBL" id="RSN78660.1"/>
    </source>
</evidence>
<feature type="transmembrane region" description="Helical" evidence="6">
    <location>
        <begin position="299"/>
        <end position="318"/>
    </location>
</feature>
<evidence type="ECO:0000256" key="3">
    <source>
        <dbReference type="ARBA" id="ARBA00022692"/>
    </source>
</evidence>
<evidence type="ECO:0000256" key="4">
    <source>
        <dbReference type="ARBA" id="ARBA00022989"/>
    </source>
</evidence>
<feature type="transmembrane region" description="Helical" evidence="6">
    <location>
        <begin position="231"/>
        <end position="253"/>
    </location>
</feature>
<keyword evidence="8" id="KW-1185">Reference proteome</keyword>
<evidence type="ECO:0008006" key="9">
    <source>
        <dbReference type="Google" id="ProtNLM"/>
    </source>
</evidence>
<sequence length="387" mass="42452">MSWIRQHFFGLIRREKGLIYTTIGNAGSAVLGALFWLILASILSVSEYGEVNYYIAIASILSAFGLLGLNTTVTTYLAKGDDEITYEANSLVFLSSIALAAVTIQLSWVPLILVAATFYSMALAEILGKKLYREYALVSILSRSMQIVLSILFYLKFGLTGILMGYFLGPLMLSYRYLRSLSKFTLRMKGIRGRMNFAAHSYGFGLIGSFSGFLDKIIIGTLFGFHSLGLYQLGFQFLMFLGIIPASLSSYLLPEESSGEERREVKLIGLIISTAAAVLTFMAAPWIVKSFFPNFIDAIQTVQIMCLAVVPAAVASLSNARLFGRERSKHAFIGGIIYLGSLISGLLLLGRTMGITGLALSVVLAQALQAVYLWSMAADLRKVFRKI</sequence>
<dbReference type="PANTHER" id="PTHR30250:SF28">
    <property type="entry name" value="POLYSACCHARIDE BIOSYNTHESIS PROTEIN"/>
    <property type="match status" value="1"/>
</dbReference>
<dbReference type="AlphaFoldDB" id="A0A429GY10"/>
<keyword evidence="2" id="KW-1003">Cell membrane</keyword>
<feature type="transmembrane region" description="Helical" evidence="6">
    <location>
        <begin position="20"/>
        <end position="45"/>
    </location>
</feature>
<dbReference type="OrthoDB" id="12322at2157"/>
<evidence type="ECO:0000256" key="1">
    <source>
        <dbReference type="ARBA" id="ARBA00004651"/>
    </source>
</evidence>
<gene>
    <name evidence="7" type="ORF">D6D85_00715</name>
</gene>
<dbReference type="GO" id="GO:0005886">
    <property type="term" value="C:plasma membrane"/>
    <property type="evidence" value="ECO:0007669"/>
    <property type="project" value="UniProtKB-SubCell"/>
</dbReference>
<keyword evidence="4 6" id="KW-1133">Transmembrane helix</keyword>
<dbReference type="PANTHER" id="PTHR30250">
    <property type="entry name" value="PST FAMILY PREDICTED COLANIC ACID TRANSPORTER"/>
    <property type="match status" value="1"/>
</dbReference>
<keyword evidence="3 6" id="KW-0812">Transmembrane</keyword>